<dbReference type="Proteomes" id="UP001237784">
    <property type="component" value="Unassembled WGS sequence"/>
</dbReference>
<name>A0AAW6Y8Z2_GARVA</name>
<reference evidence="1" key="1">
    <citation type="submission" date="2023-05" db="EMBL/GenBank/DDBJ databases">
        <title>Cataloging the Phylogenetic Diversity of Human Bladder Bacteria.</title>
        <authorList>
            <person name="Du J."/>
        </authorList>
    </citation>
    <scope>NUCLEOTIDE SEQUENCE</scope>
    <source>
        <strain evidence="1">UMB6789</strain>
    </source>
</reference>
<gene>
    <name evidence="1" type="ORF">QP372_07760</name>
</gene>
<evidence type="ECO:0000313" key="2">
    <source>
        <dbReference type="Proteomes" id="UP001237784"/>
    </source>
</evidence>
<evidence type="ECO:0000313" key="1">
    <source>
        <dbReference type="EMBL" id="MDK7064390.1"/>
    </source>
</evidence>
<dbReference type="AlphaFoldDB" id="A0AAW6Y8Z2"/>
<protein>
    <submittedName>
        <fullName evidence="1">Uncharacterized protein</fullName>
    </submittedName>
</protein>
<accession>A0AAW6Y8Z2</accession>
<comment type="caution">
    <text evidence="1">The sequence shown here is derived from an EMBL/GenBank/DDBJ whole genome shotgun (WGS) entry which is preliminary data.</text>
</comment>
<sequence>DDFKYGVVQGSPGNLSVSRNIHGEKLIINRKPVIVALDSSYYQNRNIHLEDGAIVDLAWYTGDVRLKKDPASAVQVRWIYETEQPRR</sequence>
<organism evidence="1 2">
    <name type="scientific">Gardnerella vaginalis</name>
    <dbReference type="NCBI Taxonomy" id="2702"/>
    <lineage>
        <taxon>Bacteria</taxon>
        <taxon>Bacillati</taxon>
        <taxon>Actinomycetota</taxon>
        <taxon>Actinomycetes</taxon>
        <taxon>Bifidobacteriales</taxon>
        <taxon>Bifidobacteriaceae</taxon>
        <taxon>Gardnerella</taxon>
    </lineage>
</organism>
<feature type="non-terminal residue" evidence="1">
    <location>
        <position position="87"/>
    </location>
</feature>
<feature type="non-terminal residue" evidence="1">
    <location>
        <position position="1"/>
    </location>
</feature>
<dbReference type="EMBL" id="JASOME010000191">
    <property type="protein sequence ID" value="MDK7064390.1"/>
    <property type="molecule type" value="Genomic_DNA"/>
</dbReference>
<proteinExistence type="predicted"/>